<dbReference type="Gene3D" id="1.10.287.40">
    <property type="entry name" value="Serine-tRNA synthetase, tRNA binding domain"/>
    <property type="match status" value="1"/>
</dbReference>
<feature type="site" description="Important for serine binding" evidence="7">
    <location>
        <position position="354"/>
    </location>
</feature>
<organism evidence="11 12">
    <name type="scientific">Urochloa decumbens</name>
    <dbReference type="NCBI Taxonomy" id="240449"/>
    <lineage>
        <taxon>Eukaryota</taxon>
        <taxon>Viridiplantae</taxon>
        <taxon>Streptophyta</taxon>
        <taxon>Embryophyta</taxon>
        <taxon>Tracheophyta</taxon>
        <taxon>Spermatophyta</taxon>
        <taxon>Magnoliopsida</taxon>
        <taxon>Liliopsida</taxon>
        <taxon>Poales</taxon>
        <taxon>Poaceae</taxon>
        <taxon>PACMAD clade</taxon>
        <taxon>Panicoideae</taxon>
        <taxon>Panicodae</taxon>
        <taxon>Paniceae</taxon>
        <taxon>Melinidinae</taxon>
        <taxon>Urochloa</taxon>
    </lineage>
</organism>
<keyword evidence="5" id="KW-0030">Aminoacyl-tRNA synthetase</keyword>
<dbReference type="SUPFAM" id="SSF46589">
    <property type="entry name" value="tRNA-binding arm"/>
    <property type="match status" value="1"/>
</dbReference>
<evidence type="ECO:0000256" key="6">
    <source>
        <dbReference type="ARBA" id="ARBA00031113"/>
    </source>
</evidence>
<sequence length="397" mass="45427">MIDVKLFRTGGEGGEPDRVLLEQRRTYMAVHSQRRRFAPDEDVLEVAALDIAWRKNQYDLEEIRRELNATSKAIGRLKAASNQEEAEKQMEATKEIKERLAAKEAEVHETKVKLDTKLLTIGNIVHESVIVSKDETNNATLVTWGERRMEENLRNHFDLCRMLDIADFEKGVTVASGRAFFLRVMVKPWGNVLNWHNSLRNFTRYAGYSTCFRKEAGSHGRDTAGIFRVHQFEKIEQFCITSPNGNESWEMFEEMVQNSQDFYKELGLPYQVVSVVSGALNLAAAKKYDLEGWFPAAQTYRELVSCSNCTDYQARRLVICYGQKTNRCVDKSAGDAQFKPRKDEQQFVHMLNSTLTATERTICCILETYQTDDGVEVPTALQPYMGGIEFVPFVQNL</sequence>
<name>A0ABC8X6G9_9POAL</name>
<dbReference type="EMBL" id="OZ075124">
    <property type="protein sequence ID" value="CAL4921309.1"/>
    <property type="molecule type" value="Genomic_DNA"/>
</dbReference>
<feature type="binding site" evidence="8">
    <location>
        <begin position="302"/>
        <end position="305"/>
    </location>
    <ligand>
        <name>ATP</name>
        <dbReference type="ChEBI" id="CHEBI:30616"/>
    </ligand>
</feature>
<dbReference type="InterPro" id="IPR010978">
    <property type="entry name" value="tRNA-bd_arm"/>
</dbReference>
<feature type="coiled-coil region" evidence="9">
    <location>
        <begin position="60"/>
        <end position="106"/>
    </location>
</feature>
<keyword evidence="12" id="KW-1185">Reference proteome</keyword>
<keyword evidence="2" id="KW-0436">Ligase</keyword>
<evidence type="ECO:0000259" key="10">
    <source>
        <dbReference type="PROSITE" id="PS50862"/>
    </source>
</evidence>
<dbReference type="InterPro" id="IPR045864">
    <property type="entry name" value="aa-tRNA-synth_II/BPL/LPL"/>
</dbReference>
<protein>
    <recommendedName>
        <fullName evidence="1">serine--tRNA ligase</fullName>
        <ecNumber evidence="1">6.1.1.11</ecNumber>
    </recommendedName>
    <alternativeName>
        <fullName evidence="6">Seryl-tRNA synthetase</fullName>
    </alternativeName>
</protein>
<dbReference type="InterPro" id="IPR042103">
    <property type="entry name" value="SerRS_1_N_sf"/>
</dbReference>
<dbReference type="Pfam" id="PF02403">
    <property type="entry name" value="Seryl_tRNA_N"/>
    <property type="match status" value="1"/>
</dbReference>
<dbReference type="Proteomes" id="UP001497457">
    <property type="component" value="Chromosome 14rd"/>
</dbReference>
<evidence type="ECO:0000256" key="7">
    <source>
        <dbReference type="PIRSR" id="PIRSR001529-1"/>
    </source>
</evidence>
<dbReference type="InterPro" id="IPR002314">
    <property type="entry name" value="aa-tRNA-synt_IIb"/>
</dbReference>
<feature type="domain" description="Aminoacyl-transfer RNA synthetases class-II family profile" evidence="10">
    <location>
        <begin position="204"/>
        <end position="378"/>
    </location>
</feature>
<dbReference type="SUPFAM" id="SSF55681">
    <property type="entry name" value="Class II aaRS and biotin synthetases"/>
    <property type="match status" value="1"/>
</dbReference>
<evidence type="ECO:0000256" key="9">
    <source>
        <dbReference type="SAM" id="Coils"/>
    </source>
</evidence>
<dbReference type="Pfam" id="PF00587">
    <property type="entry name" value="tRNA-synt_2b"/>
    <property type="match status" value="1"/>
</dbReference>
<dbReference type="PANTHER" id="PTHR11778">
    <property type="entry name" value="SERYL-TRNA SYNTHETASE"/>
    <property type="match status" value="1"/>
</dbReference>
<feature type="binding site" evidence="8">
    <location>
        <begin position="229"/>
        <end position="232"/>
    </location>
    <ligand>
        <name>ATP</name>
        <dbReference type="ChEBI" id="CHEBI:30616"/>
    </ligand>
</feature>
<keyword evidence="9" id="KW-0175">Coiled coil</keyword>
<feature type="binding site" evidence="7">
    <location>
        <position position="236"/>
    </location>
    <ligand>
        <name>L-serine</name>
        <dbReference type="ChEBI" id="CHEBI:33384"/>
    </ligand>
</feature>
<evidence type="ECO:0000256" key="1">
    <source>
        <dbReference type="ARBA" id="ARBA00012840"/>
    </source>
</evidence>
<keyword evidence="3" id="KW-0547">Nucleotide-binding</keyword>
<evidence type="ECO:0000313" key="11">
    <source>
        <dbReference type="EMBL" id="CAL4921309.1"/>
    </source>
</evidence>
<evidence type="ECO:0000256" key="5">
    <source>
        <dbReference type="ARBA" id="ARBA00023146"/>
    </source>
</evidence>
<dbReference type="InterPro" id="IPR015866">
    <property type="entry name" value="Ser-tRNA-synth_1_N"/>
</dbReference>
<evidence type="ECO:0000256" key="4">
    <source>
        <dbReference type="ARBA" id="ARBA00022840"/>
    </source>
</evidence>
<feature type="binding site" evidence="7">
    <location>
        <position position="213"/>
    </location>
    <ligand>
        <name>L-serine</name>
        <dbReference type="ChEBI" id="CHEBI:33384"/>
    </ligand>
</feature>
<dbReference type="PRINTS" id="PR00981">
    <property type="entry name" value="TRNASYNTHSER"/>
</dbReference>
<dbReference type="GO" id="GO:0005524">
    <property type="term" value="F:ATP binding"/>
    <property type="evidence" value="ECO:0007669"/>
    <property type="project" value="UniProtKB-KW"/>
</dbReference>
<dbReference type="AlphaFoldDB" id="A0ABC8X6G9"/>
<evidence type="ECO:0000256" key="8">
    <source>
        <dbReference type="PIRSR" id="PIRSR001529-2"/>
    </source>
</evidence>
<reference evidence="11" key="1">
    <citation type="submission" date="2024-10" db="EMBL/GenBank/DDBJ databases">
        <authorList>
            <person name="Ryan C."/>
        </authorList>
    </citation>
    <scope>NUCLEOTIDE SEQUENCE [LARGE SCALE GENOMIC DNA]</scope>
</reference>
<dbReference type="InterPro" id="IPR006195">
    <property type="entry name" value="aa-tRNA-synth_II"/>
</dbReference>
<feature type="binding site" evidence="7">
    <location>
        <position position="352"/>
    </location>
    <ligand>
        <name>L-serine</name>
        <dbReference type="ChEBI" id="CHEBI:33384"/>
    </ligand>
</feature>
<dbReference type="GO" id="GO:0004828">
    <property type="term" value="F:serine-tRNA ligase activity"/>
    <property type="evidence" value="ECO:0007669"/>
    <property type="project" value="UniProtKB-EC"/>
</dbReference>
<dbReference type="PROSITE" id="PS50862">
    <property type="entry name" value="AA_TRNA_LIGASE_II"/>
    <property type="match status" value="1"/>
</dbReference>
<accession>A0ABC8X6G9</accession>
<dbReference type="InterPro" id="IPR002317">
    <property type="entry name" value="Ser-tRNA-ligase_type_1"/>
</dbReference>
<keyword evidence="4 8" id="KW-0067">ATP-binding</keyword>
<feature type="binding site" evidence="8">
    <location>
        <begin position="213"/>
        <end position="215"/>
    </location>
    <ligand>
        <name>ATP</name>
        <dbReference type="ChEBI" id="CHEBI:30616"/>
    </ligand>
</feature>
<evidence type="ECO:0000256" key="2">
    <source>
        <dbReference type="ARBA" id="ARBA00022598"/>
    </source>
</evidence>
<dbReference type="Gene3D" id="3.30.930.10">
    <property type="entry name" value="Bira Bifunctional Protein, Domain 2"/>
    <property type="match status" value="2"/>
</dbReference>
<gene>
    <name evidence="11" type="ORF">URODEC1_LOCUS20952</name>
</gene>
<evidence type="ECO:0000313" key="12">
    <source>
        <dbReference type="Proteomes" id="UP001497457"/>
    </source>
</evidence>
<proteinExistence type="predicted"/>
<evidence type="ECO:0000256" key="3">
    <source>
        <dbReference type="ARBA" id="ARBA00022741"/>
    </source>
</evidence>
<dbReference type="EC" id="6.1.1.11" evidence="1"/>
<dbReference type="PIRSF" id="PIRSF001529">
    <property type="entry name" value="Ser-tRNA-synth_IIa"/>
    <property type="match status" value="1"/>
</dbReference>